<dbReference type="SUPFAM" id="SSF51735">
    <property type="entry name" value="NAD(P)-binding Rossmann-fold domains"/>
    <property type="match status" value="1"/>
</dbReference>
<keyword evidence="3" id="KW-1185">Reference proteome</keyword>
<evidence type="ECO:0000313" key="3">
    <source>
        <dbReference type="Proteomes" id="UP001249020"/>
    </source>
</evidence>
<dbReference type="Proteomes" id="UP001249020">
    <property type="component" value="Unassembled WGS sequence"/>
</dbReference>
<comment type="caution">
    <text evidence="2">The sequence shown here is derived from an EMBL/GenBank/DDBJ whole genome shotgun (WGS) entry which is preliminary data.</text>
</comment>
<dbReference type="AlphaFoldDB" id="A0AAW8R1D7"/>
<dbReference type="InterPro" id="IPR036291">
    <property type="entry name" value="NAD(P)-bd_dom_sf"/>
</dbReference>
<name>A0AAW8R1D7_9ALTE</name>
<evidence type="ECO:0000313" key="2">
    <source>
        <dbReference type="EMBL" id="MDT0582710.1"/>
    </source>
</evidence>
<dbReference type="PANTHER" id="PTHR43245:SF58">
    <property type="entry name" value="BLL5923 PROTEIN"/>
    <property type="match status" value="1"/>
</dbReference>
<dbReference type="Pfam" id="PF01370">
    <property type="entry name" value="Epimerase"/>
    <property type="match status" value="1"/>
</dbReference>
<accession>A0AAW8R1D7</accession>
<organism evidence="2 3">
    <name type="scientific">Brumicola blandensis</name>
    <dbReference type="NCBI Taxonomy" id="3075611"/>
    <lineage>
        <taxon>Bacteria</taxon>
        <taxon>Pseudomonadati</taxon>
        <taxon>Pseudomonadota</taxon>
        <taxon>Gammaproteobacteria</taxon>
        <taxon>Alteromonadales</taxon>
        <taxon>Alteromonadaceae</taxon>
        <taxon>Brumicola</taxon>
    </lineage>
</organism>
<dbReference type="PANTHER" id="PTHR43245">
    <property type="entry name" value="BIFUNCTIONAL POLYMYXIN RESISTANCE PROTEIN ARNA"/>
    <property type="match status" value="1"/>
</dbReference>
<gene>
    <name evidence="2" type="ORF">RM544_09160</name>
</gene>
<feature type="domain" description="NAD-dependent epimerase/dehydratase" evidence="1">
    <location>
        <begin position="7"/>
        <end position="216"/>
    </location>
</feature>
<sequence>MNKSQTIFVTGATGFVGRHLVAALLSNGFKVIVGVRDTSNVDPRVETKRFVLNEHTDVDLTGVDCVIHLAGLAHTVNASAEKLNEINHVGTQRISQLAAKQGVEKFIFLSSIGVNGCSNESPFNEDSAANPFNDYTVSKHYAEQALTDATTSSKMQSFIIRAPLIYGKDAPGNFQKLIKFANSNIPLPFGRIQNERSLCSISNLCDFIMCCCTTTNTDLKQIENFVIADNEPVSTSALFTAISGALGKTPRLVGVPKTLLRVIFKATRKQQLETSLMHDLTVDNTYAKRKLNWEPRLTLMQELSGLNLQER</sequence>
<dbReference type="InterPro" id="IPR001509">
    <property type="entry name" value="Epimerase_deHydtase"/>
</dbReference>
<dbReference type="InterPro" id="IPR050177">
    <property type="entry name" value="Lipid_A_modif_metabolic_enz"/>
</dbReference>
<dbReference type="Gene3D" id="3.40.50.720">
    <property type="entry name" value="NAD(P)-binding Rossmann-like Domain"/>
    <property type="match status" value="1"/>
</dbReference>
<protein>
    <submittedName>
        <fullName evidence="2">NAD-dependent epimerase/dehydratase family protein</fullName>
    </submittedName>
</protein>
<dbReference type="RefSeq" id="WP_311361488.1">
    <property type="nucleotide sequence ID" value="NZ_JAVRIE010000003.1"/>
</dbReference>
<reference evidence="2 3" key="1">
    <citation type="submission" date="2023-09" db="EMBL/GenBank/DDBJ databases">
        <authorList>
            <person name="Rey-Velasco X."/>
        </authorList>
    </citation>
    <scope>NUCLEOTIDE SEQUENCE [LARGE SCALE GENOMIC DNA]</scope>
    <source>
        <strain evidence="2 3">W409</strain>
    </source>
</reference>
<dbReference type="EMBL" id="JAVRIE010000003">
    <property type="protein sequence ID" value="MDT0582710.1"/>
    <property type="molecule type" value="Genomic_DNA"/>
</dbReference>
<proteinExistence type="predicted"/>
<evidence type="ECO:0000259" key="1">
    <source>
        <dbReference type="Pfam" id="PF01370"/>
    </source>
</evidence>